<dbReference type="InterPro" id="IPR045076">
    <property type="entry name" value="MutS"/>
</dbReference>
<dbReference type="SUPFAM" id="SSF52540">
    <property type="entry name" value="P-loop containing nucleoside triphosphate hydrolases"/>
    <property type="match status" value="1"/>
</dbReference>
<dbReference type="Pfam" id="PF05190">
    <property type="entry name" value="MutS_IV"/>
    <property type="match status" value="1"/>
</dbReference>
<dbReference type="InterPro" id="IPR036187">
    <property type="entry name" value="DNA_mismatch_repair_MutS_sf"/>
</dbReference>
<organism evidence="9 10">
    <name type="scientific">Mya arenaria</name>
    <name type="common">Soft-shell clam</name>
    <dbReference type="NCBI Taxonomy" id="6604"/>
    <lineage>
        <taxon>Eukaryota</taxon>
        <taxon>Metazoa</taxon>
        <taxon>Spiralia</taxon>
        <taxon>Lophotrochozoa</taxon>
        <taxon>Mollusca</taxon>
        <taxon>Bivalvia</taxon>
        <taxon>Autobranchia</taxon>
        <taxon>Heteroconchia</taxon>
        <taxon>Euheterodonta</taxon>
        <taxon>Imparidentia</taxon>
        <taxon>Neoheterodontei</taxon>
        <taxon>Myida</taxon>
        <taxon>Myoidea</taxon>
        <taxon>Myidae</taxon>
        <taxon>Mya</taxon>
    </lineage>
</organism>
<dbReference type="SUPFAM" id="SSF55271">
    <property type="entry name" value="DNA repair protein MutS, domain I"/>
    <property type="match status" value="1"/>
</dbReference>
<feature type="region of interest" description="Disordered" evidence="7">
    <location>
        <begin position="124"/>
        <end position="143"/>
    </location>
</feature>
<feature type="domain" description="PWWP" evidence="8">
    <location>
        <begin position="64"/>
        <end position="119"/>
    </location>
</feature>
<evidence type="ECO:0000256" key="4">
    <source>
        <dbReference type="ARBA" id="ARBA00022840"/>
    </source>
</evidence>
<evidence type="ECO:0000313" key="9">
    <source>
        <dbReference type="EMBL" id="WAR00452.1"/>
    </source>
</evidence>
<keyword evidence="4 6" id="KW-0067">ATP-binding</keyword>
<dbReference type="Pfam" id="PF05192">
    <property type="entry name" value="MutS_III"/>
    <property type="match status" value="1"/>
</dbReference>
<dbReference type="InterPro" id="IPR007695">
    <property type="entry name" value="DNA_mismatch_repair_MutS-lik_N"/>
</dbReference>
<evidence type="ECO:0000256" key="5">
    <source>
        <dbReference type="ARBA" id="ARBA00023125"/>
    </source>
</evidence>
<accession>A0ABY7DUD4</accession>
<dbReference type="Pfam" id="PF00488">
    <property type="entry name" value="MutS_V"/>
    <property type="match status" value="1"/>
</dbReference>
<dbReference type="Gene3D" id="3.30.420.110">
    <property type="entry name" value="MutS, connector domain"/>
    <property type="match status" value="1"/>
</dbReference>
<dbReference type="SMART" id="SM00293">
    <property type="entry name" value="PWWP"/>
    <property type="match status" value="1"/>
</dbReference>
<dbReference type="Gene3D" id="3.40.50.300">
    <property type="entry name" value="P-loop containing nucleotide triphosphate hydrolases"/>
    <property type="match status" value="1"/>
</dbReference>
<dbReference type="InterPro" id="IPR017261">
    <property type="entry name" value="DNA_mismatch_repair_MutS/MSH"/>
</dbReference>
<comment type="similarity">
    <text evidence="1 6">Belongs to the DNA mismatch repair MutS family.</text>
</comment>
<dbReference type="SMART" id="SM00533">
    <property type="entry name" value="MUTSd"/>
    <property type="match status" value="1"/>
</dbReference>
<keyword evidence="3 6" id="KW-0227">DNA damage</keyword>
<dbReference type="SMART" id="SM00534">
    <property type="entry name" value="MUTSac"/>
    <property type="match status" value="1"/>
</dbReference>
<keyword evidence="6" id="KW-0234">DNA repair</keyword>
<protein>
    <recommendedName>
        <fullName evidence="6">DNA mismatch repair protein</fullName>
    </recommendedName>
</protein>
<evidence type="ECO:0000256" key="7">
    <source>
        <dbReference type="SAM" id="MobiDB-lite"/>
    </source>
</evidence>
<keyword evidence="2 6" id="KW-0547">Nucleotide-binding</keyword>
<dbReference type="PIRSF" id="PIRSF037677">
    <property type="entry name" value="DNA_mis_repair_Msh6"/>
    <property type="match status" value="1"/>
</dbReference>
<feature type="region of interest" description="Disordered" evidence="7">
    <location>
        <begin position="169"/>
        <end position="348"/>
    </location>
</feature>
<feature type="compositionally biased region" description="Polar residues" evidence="7">
    <location>
        <begin position="19"/>
        <end position="40"/>
    </location>
</feature>
<dbReference type="SUPFAM" id="SSF48334">
    <property type="entry name" value="DNA repair protein MutS, domain III"/>
    <property type="match status" value="1"/>
</dbReference>
<feature type="region of interest" description="Disordered" evidence="7">
    <location>
        <begin position="19"/>
        <end position="65"/>
    </location>
</feature>
<dbReference type="InterPro" id="IPR036678">
    <property type="entry name" value="MutS_con_dom_sf"/>
</dbReference>
<dbReference type="Gene3D" id="3.40.1170.10">
    <property type="entry name" value="DNA repair protein MutS, domain I"/>
    <property type="match status" value="1"/>
</dbReference>
<keyword evidence="10" id="KW-1185">Reference proteome</keyword>
<gene>
    <name evidence="9" type="ORF">MAR_024824</name>
</gene>
<dbReference type="Pfam" id="PF00855">
    <property type="entry name" value="PWWP"/>
    <property type="match status" value="1"/>
</dbReference>
<dbReference type="Proteomes" id="UP001164746">
    <property type="component" value="Chromosome 3"/>
</dbReference>
<dbReference type="Gene3D" id="1.10.1420.10">
    <property type="match status" value="2"/>
</dbReference>
<evidence type="ECO:0000256" key="6">
    <source>
        <dbReference type="PIRNR" id="PIRNR037677"/>
    </source>
</evidence>
<dbReference type="Gene3D" id="2.30.30.140">
    <property type="match status" value="1"/>
</dbReference>
<comment type="function">
    <text evidence="6">Component of the post-replicative DNA mismatch repair system (MMR).</text>
</comment>
<evidence type="ECO:0000256" key="3">
    <source>
        <dbReference type="ARBA" id="ARBA00022763"/>
    </source>
</evidence>
<dbReference type="EMBL" id="CP111014">
    <property type="protein sequence ID" value="WAR00452.1"/>
    <property type="molecule type" value="Genomic_DNA"/>
</dbReference>
<dbReference type="PROSITE" id="PS50812">
    <property type="entry name" value="PWWP"/>
    <property type="match status" value="1"/>
</dbReference>
<evidence type="ECO:0000259" key="8">
    <source>
        <dbReference type="PROSITE" id="PS50812"/>
    </source>
</evidence>
<feature type="compositionally biased region" description="Basic and acidic residues" evidence="7">
    <location>
        <begin position="229"/>
        <end position="245"/>
    </location>
</feature>
<dbReference type="InterPro" id="IPR027417">
    <property type="entry name" value="P-loop_NTPase"/>
</dbReference>
<feature type="compositionally biased region" description="Basic and acidic residues" evidence="7">
    <location>
        <begin position="187"/>
        <end position="200"/>
    </location>
</feature>
<proteinExistence type="inferred from homology"/>
<name>A0ABY7DUD4_MYAAR</name>
<dbReference type="SUPFAM" id="SSF63748">
    <property type="entry name" value="Tudor/PWWP/MBT"/>
    <property type="match status" value="1"/>
</dbReference>
<evidence type="ECO:0000256" key="2">
    <source>
        <dbReference type="ARBA" id="ARBA00022741"/>
    </source>
</evidence>
<dbReference type="InterPro" id="IPR007861">
    <property type="entry name" value="DNA_mismatch_repair_MutS_clamp"/>
</dbReference>
<dbReference type="InterPro" id="IPR000313">
    <property type="entry name" value="PWWP_dom"/>
</dbReference>
<dbReference type="Pfam" id="PF01624">
    <property type="entry name" value="MutS_I"/>
    <property type="match status" value="1"/>
</dbReference>
<feature type="compositionally biased region" description="Acidic residues" evidence="7">
    <location>
        <begin position="246"/>
        <end position="261"/>
    </location>
</feature>
<evidence type="ECO:0000313" key="10">
    <source>
        <dbReference type="Proteomes" id="UP001164746"/>
    </source>
</evidence>
<dbReference type="InterPro" id="IPR007696">
    <property type="entry name" value="DNA_mismatch_repair_MutS_core"/>
</dbReference>
<evidence type="ECO:0000256" key="1">
    <source>
        <dbReference type="ARBA" id="ARBA00006271"/>
    </source>
</evidence>
<dbReference type="PANTHER" id="PTHR11361">
    <property type="entry name" value="DNA MISMATCH REPAIR PROTEIN MUTS FAMILY MEMBER"/>
    <property type="match status" value="1"/>
</dbReference>
<feature type="compositionally biased region" description="Polar residues" evidence="7">
    <location>
        <begin position="48"/>
        <end position="59"/>
    </location>
</feature>
<sequence length="1247" mass="139198">MGPPKSTPAKQKNTLFTYFSKSPCTPQSDDTSKNIENTVLSPKKSPNRGKNQQKTNGPDSSYKPGDLIWGKLEGYPWWPSLVCNHPTENNHYKPGKLPQIHVQFFDNPVSRAWVKLKNCKKFKGSDDPDFQPGGPLHTKSTPVVKGVEEADHALGMSCEERLGLVVELQPSDDEDDMQSDDDSGEGNSKENMDVDEDVKKTPSKSPAKGRRSQRSQRKRRRIIIEDSDSDGHAGSEDEFKPGKDDGSDDEASSGVDEDDITSESASEPDSPIKLPQKRKRPEPKQTWGPKTARKQEGSKTAKKALAGFSKDSSDTEEKLPSPSSPATPRPVEARSDTASTPQASPAGESGIVYQHLKYEWLKADNIRDAKKRVKTDEDYDPRTLYIPDGERTKFTPMGKFYELFHMDAAIGVKELGLIFMKGDYAHSGFPEIAYGRYADTLVQRGYRVARIEQTETPDMMTERCKNMSKAPTKYDKVVNREVCRITTRGTKTFSFLSGECTDSHSTYLLALTEKIGQFSDDRHCSRLRTLLAHYPPVQILYERGRLTARTQQMISATLPSVMKEGLNPRTEFWDSSKTLKVLSEETYFKPEGEDFQWPPAIKDMLSDSDALGCSAADEYSLAVSSLGGLTWYLQYCLLDEELLSMRNFDVYRPLDNERSALSPSPNQGQNLPEFTGRHMVLDGVTLANLDVTENSSTGTTEGTLLERLDTCHTPFGKRLFRQWLCAPLCNPASIKDRLDAVEDLIGCQDITADVADMMKKLPDLERLLSRIHTLGTAKSKKHPDARAILYEDITYSKRKIEDFLSTLEGFKISSKIARRFKDVVGNFKSQMLGRTLGIAGSTPDGMFPDIKEQLEFFDNSFDHNKAKKDGVIVPSKGVDSEYDRAIDDMRKTENNLKDYLDKQKTRIGCRSITYWGSGKNRYQMEVPDSYVKNVPHQYQLMSSKKGTKRYRTGDIEEMLEELTDAEDRKDSALKDMWDGVVQCLSVLDVLLALACYSRCADGAICRPEIVSPEAGVQPFIEIREARHPCVCRTFSGGDFIPNDTVIGTHDDQADDGDSSSSRVVLVTGPNMGGKSTLMRQVGLVVVMAQLGCYVPAEKCRLTPVDRVFTRLGANDRIMAGESTFFVELSETSAILQHATSHSLVLVDELAIACSVVKELSTSIGCRTLFSTHYHSLVEEFSHDPNIRLGHMACMVENEDEDDPTQETITFLYKFTSGACPKSYGFNAARLANLPDEEGVETADKGQY</sequence>
<feature type="compositionally biased region" description="Acidic residues" evidence="7">
    <location>
        <begin position="170"/>
        <end position="184"/>
    </location>
</feature>
<keyword evidence="5 6" id="KW-0238">DNA-binding</keyword>
<reference evidence="9" key="1">
    <citation type="submission" date="2022-11" db="EMBL/GenBank/DDBJ databases">
        <title>Centuries of genome instability and evolution in soft-shell clam transmissible cancer (bioRxiv).</title>
        <authorList>
            <person name="Hart S.F.M."/>
            <person name="Yonemitsu M.A."/>
            <person name="Giersch R.M."/>
            <person name="Beal B.F."/>
            <person name="Arriagada G."/>
            <person name="Davis B.W."/>
            <person name="Ostrander E.A."/>
            <person name="Goff S.P."/>
            <person name="Metzger M.J."/>
        </authorList>
    </citation>
    <scope>NUCLEOTIDE SEQUENCE</scope>
    <source>
        <strain evidence="9">MELC-2E11</strain>
        <tissue evidence="9">Siphon/mantle</tissue>
    </source>
</reference>
<dbReference type="CDD" id="cd05837">
    <property type="entry name" value="PWWP_MSH6"/>
    <property type="match status" value="1"/>
</dbReference>
<dbReference type="InterPro" id="IPR000432">
    <property type="entry name" value="DNA_mismatch_repair_MutS_C"/>
</dbReference>
<feature type="compositionally biased region" description="Basic residues" evidence="7">
    <location>
        <begin position="207"/>
        <end position="221"/>
    </location>
</feature>
<dbReference type="PANTHER" id="PTHR11361:SF148">
    <property type="entry name" value="DNA MISMATCH REPAIR PROTEIN MSH6"/>
    <property type="match status" value="1"/>
</dbReference>
<dbReference type="InterPro" id="IPR016151">
    <property type="entry name" value="DNA_mismatch_repair_MutS_N"/>
</dbReference>